<sequence>MGGSVASGAHEAVVVVGNVGTANRQRDAQSGDDVHEWARVRGPSFHGSPRSCPALSSASSSPRHAYLLHSRAWSSILAVSGPTVKLDPGSTHAISRPAWWLSGPFRVPSLHPALAHLRLRLHFKYKWLTGALVCPSPSWDSATARSFALHLRMVPRFFRTLRWTPPSFRRPSPTSPPTPPSSRDEAREPRTGPLWVINIALSHVRAASICPSGTLNAAVQLPHQHVPAGSIFHKSCCWLPGPLKFGLNTLFSILSTLSPQLFFKSSTGLAIGLTVPLLFSAPRQPQASFRVEAGPSRGMLFAGVYHTVGTDSAVPLLRPAPCAHRADCAPDTPASGSLEPCLYPALAALWSRPVLALLVRTSPPPSPPFIDTHHASAPS</sequence>
<keyword evidence="3" id="KW-1185">Reference proteome</keyword>
<organism evidence="2 3">
    <name type="scientific">Mycena sanguinolenta</name>
    <dbReference type="NCBI Taxonomy" id="230812"/>
    <lineage>
        <taxon>Eukaryota</taxon>
        <taxon>Fungi</taxon>
        <taxon>Dikarya</taxon>
        <taxon>Basidiomycota</taxon>
        <taxon>Agaricomycotina</taxon>
        <taxon>Agaricomycetes</taxon>
        <taxon>Agaricomycetidae</taxon>
        <taxon>Agaricales</taxon>
        <taxon>Marasmiineae</taxon>
        <taxon>Mycenaceae</taxon>
        <taxon>Mycena</taxon>
    </lineage>
</organism>
<name>A0A8H6Y7V0_9AGAR</name>
<dbReference type="AlphaFoldDB" id="A0A8H6Y7V0"/>
<accession>A0A8H6Y7V0</accession>
<evidence type="ECO:0000313" key="3">
    <source>
        <dbReference type="Proteomes" id="UP000623467"/>
    </source>
</evidence>
<feature type="region of interest" description="Disordered" evidence="1">
    <location>
        <begin position="168"/>
        <end position="188"/>
    </location>
</feature>
<comment type="caution">
    <text evidence="2">The sequence shown here is derived from an EMBL/GenBank/DDBJ whole genome shotgun (WGS) entry which is preliminary data.</text>
</comment>
<evidence type="ECO:0000256" key="1">
    <source>
        <dbReference type="SAM" id="MobiDB-lite"/>
    </source>
</evidence>
<dbReference type="EMBL" id="JACAZH010000012">
    <property type="protein sequence ID" value="KAF7353496.1"/>
    <property type="molecule type" value="Genomic_DNA"/>
</dbReference>
<proteinExistence type="predicted"/>
<evidence type="ECO:0000313" key="2">
    <source>
        <dbReference type="EMBL" id="KAF7353496.1"/>
    </source>
</evidence>
<gene>
    <name evidence="2" type="ORF">MSAN_01539200</name>
</gene>
<reference evidence="2" key="1">
    <citation type="submission" date="2020-05" db="EMBL/GenBank/DDBJ databases">
        <title>Mycena genomes resolve the evolution of fungal bioluminescence.</title>
        <authorList>
            <person name="Tsai I.J."/>
        </authorList>
    </citation>
    <scope>NUCLEOTIDE SEQUENCE</scope>
    <source>
        <strain evidence="2">160909Yilan</strain>
    </source>
</reference>
<protein>
    <submittedName>
        <fullName evidence="2">Uncharacterized protein</fullName>
    </submittedName>
</protein>
<dbReference type="Proteomes" id="UP000623467">
    <property type="component" value="Unassembled WGS sequence"/>
</dbReference>